<proteinExistence type="predicted"/>
<gene>
    <name evidence="2" type="ORF">JL811_03185</name>
</gene>
<sequence length="68" mass="7396">MRHDWIFDVLTDLQSYALRHDLPALAAQADLALRVARAEIAAASGAEDGCHESNADAPDPAKGRLRRD</sequence>
<accession>A0A8K0VAG2</accession>
<keyword evidence="3" id="KW-1185">Reference proteome</keyword>
<organism evidence="2 3">
    <name type="scientific">Szabonella alba</name>
    <dbReference type="NCBI Taxonomy" id="2804194"/>
    <lineage>
        <taxon>Bacteria</taxon>
        <taxon>Pseudomonadati</taxon>
        <taxon>Pseudomonadota</taxon>
        <taxon>Alphaproteobacteria</taxon>
        <taxon>Rhodobacterales</taxon>
        <taxon>Paracoccaceae</taxon>
        <taxon>Szabonella</taxon>
    </lineage>
</organism>
<dbReference type="RefSeq" id="WP_202686850.1">
    <property type="nucleotide sequence ID" value="NZ_JAESVN010000001.1"/>
</dbReference>
<feature type="region of interest" description="Disordered" evidence="1">
    <location>
        <begin position="43"/>
        <end position="68"/>
    </location>
</feature>
<name>A0A8K0VAG2_9RHOB</name>
<reference evidence="2" key="1">
    <citation type="submission" date="2021-01" db="EMBL/GenBank/DDBJ databases">
        <title>Tabrizicola alba sp. nov. a motile alkaliphilic bacterium isolated from a soda lake.</title>
        <authorList>
            <person name="Szuroczki S."/>
            <person name="Abbaszade G."/>
            <person name="Schumann P."/>
            <person name="Toth E."/>
        </authorList>
    </citation>
    <scope>NUCLEOTIDE SEQUENCE</scope>
    <source>
        <strain evidence="2">DMG-N-6</strain>
    </source>
</reference>
<evidence type="ECO:0000313" key="2">
    <source>
        <dbReference type="EMBL" id="MBL4916214.1"/>
    </source>
</evidence>
<dbReference type="Proteomes" id="UP000648908">
    <property type="component" value="Unassembled WGS sequence"/>
</dbReference>
<protein>
    <submittedName>
        <fullName evidence="2">Uncharacterized protein</fullName>
    </submittedName>
</protein>
<dbReference type="AlphaFoldDB" id="A0A8K0VAG2"/>
<evidence type="ECO:0000256" key="1">
    <source>
        <dbReference type="SAM" id="MobiDB-lite"/>
    </source>
</evidence>
<evidence type="ECO:0000313" key="3">
    <source>
        <dbReference type="Proteomes" id="UP000648908"/>
    </source>
</evidence>
<dbReference type="EMBL" id="JAESVN010000001">
    <property type="protein sequence ID" value="MBL4916214.1"/>
    <property type="molecule type" value="Genomic_DNA"/>
</dbReference>
<comment type="caution">
    <text evidence="2">The sequence shown here is derived from an EMBL/GenBank/DDBJ whole genome shotgun (WGS) entry which is preliminary data.</text>
</comment>
<feature type="compositionally biased region" description="Basic and acidic residues" evidence="1">
    <location>
        <begin position="48"/>
        <end position="68"/>
    </location>
</feature>